<accession>D8SGW8</accession>
<keyword evidence="3" id="KW-1185">Reference proteome</keyword>
<dbReference type="AlphaFoldDB" id="D8SGW8"/>
<evidence type="ECO:0000313" key="3">
    <source>
        <dbReference type="Proteomes" id="UP000001514"/>
    </source>
</evidence>
<dbReference type="EMBL" id="GL377619">
    <property type="protein sequence ID" value="EFJ16421.1"/>
    <property type="molecule type" value="Genomic_DNA"/>
</dbReference>
<organism evidence="3">
    <name type="scientific">Selaginella moellendorffii</name>
    <name type="common">Spikemoss</name>
    <dbReference type="NCBI Taxonomy" id="88036"/>
    <lineage>
        <taxon>Eukaryota</taxon>
        <taxon>Viridiplantae</taxon>
        <taxon>Streptophyta</taxon>
        <taxon>Embryophyta</taxon>
        <taxon>Tracheophyta</taxon>
        <taxon>Lycopodiopsida</taxon>
        <taxon>Selaginellales</taxon>
        <taxon>Selaginellaceae</taxon>
        <taxon>Selaginella</taxon>
    </lineage>
</organism>
<dbReference type="Gramene" id="EFJ16421">
    <property type="protein sequence ID" value="EFJ16421"/>
    <property type="gene ID" value="SELMODRAFT_421958"/>
</dbReference>
<gene>
    <name evidence="2" type="ORF">SELMODRAFT_421958</name>
</gene>
<dbReference type="InParanoid" id="D8SGW8"/>
<name>D8SGW8_SELML</name>
<proteinExistence type="predicted"/>
<sequence length="170" mass="19223">MGMDELMEVLAKMLVSSDVFLLWIAMSCNPAQATLRVDGASIWPALELLNATMQLGFPHLWSFPRISDHLGCPDLVWSIGVARSLDMVQPLQVLCHGSFLTLCGFESLVEQKAKAKYVVERWRAGMRLQNYNFDAMARKWKGKCVKHHKREKELIVVSSGKYLVQRKASA</sequence>
<feature type="signal peptide" evidence="1">
    <location>
        <begin position="1"/>
        <end position="33"/>
    </location>
</feature>
<dbReference type="KEGG" id="smo:SELMODRAFT_421958"/>
<evidence type="ECO:0000256" key="1">
    <source>
        <dbReference type="SAM" id="SignalP"/>
    </source>
</evidence>
<reference evidence="2 3" key="1">
    <citation type="journal article" date="2011" name="Science">
        <title>The Selaginella genome identifies genetic changes associated with the evolution of vascular plants.</title>
        <authorList>
            <person name="Banks J.A."/>
            <person name="Nishiyama T."/>
            <person name="Hasebe M."/>
            <person name="Bowman J.L."/>
            <person name="Gribskov M."/>
            <person name="dePamphilis C."/>
            <person name="Albert V.A."/>
            <person name="Aono N."/>
            <person name="Aoyama T."/>
            <person name="Ambrose B.A."/>
            <person name="Ashton N.W."/>
            <person name="Axtell M.J."/>
            <person name="Barker E."/>
            <person name="Barker M.S."/>
            <person name="Bennetzen J.L."/>
            <person name="Bonawitz N.D."/>
            <person name="Chapple C."/>
            <person name="Cheng C."/>
            <person name="Correa L.G."/>
            <person name="Dacre M."/>
            <person name="DeBarry J."/>
            <person name="Dreyer I."/>
            <person name="Elias M."/>
            <person name="Engstrom E.M."/>
            <person name="Estelle M."/>
            <person name="Feng L."/>
            <person name="Finet C."/>
            <person name="Floyd S.K."/>
            <person name="Frommer W.B."/>
            <person name="Fujita T."/>
            <person name="Gramzow L."/>
            <person name="Gutensohn M."/>
            <person name="Harholt J."/>
            <person name="Hattori M."/>
            <person name="Heyl A."/>
            <person name="Hirai T."/>
            <person name="Hiwatashi Y."/>
            <person name="Ishikawa M."/>
            <person name="Iwata M."/>
            <person name="Karol K.G."/>
            <person name="Koehler B."/>
            <person name="Kolukisaoglu U."/>
            <person name="Kubo M."/>
            <person name="Kurata T."/>
            <person name="Lalonde S."/>
            <person name="Li K."/>
            <person name="Li Y."/>
            <person name="Litt A."/>
            <person name="Lyons E."/>
            <person name="Manning G."/>
            <person name="Maruyama T."/>
            <person name="Michael T.P."/>
            <person name="Mikami K."/>
            <person name="Miyazaki S."/>
            <person name="Morinaga S."/>
            <person name="Murata T."/>
            <person name="Mueller-Roeber B."/>
            <person name="Nelson D.R."/>
            <person name="Obara M."/>
            <person name="Oguri Y."/>
            <person name="Olmstead R.G."/>
            <person name="Onodera N."/>
            <person name="Petersen B.L."/>
            <person name="Pils B."/>
            <person name="Prigge M."/>
            <person name="Rensing S.A."/>
            <person name="Riano-Pachon D.M."/>
            <person name="Roberts A.W."/>
            <person name="Sato Y."/>
            <person name="Scheller H.V."/>
            <person name="Schulz B."/>
            <person name="Schulz C."/>
            <person name="Shakirov E.V."/>
            <person name="Shibagaki N."/>
            <person name="Shinohara N."/>
            <person name="Shippen D.E."/>
            <person name="Soerensen I."/>
            <person name="Sotooka R."/>
            <person name="Sugimoto N."/>
            <person name="Sugita M."/>
            <person name="Sumikawa N."/>
            <person name="Tanurdzic M."/>
            <person name="Theissen G."/>
            <person name="Ulvskov P."/>
            <person name="Wakazuki S."/>
            <person name="Weng J.K."/>
            <person name="Willats W.W."/>
            <person name="Wipf D."/>
            <person name="Wolf P.G."/>
            <person name="Yang L."/>
            <person name="Zimmer A.D."/>
            <person name="Zhu Q."/>
            <person name="Mitros T."/>
            <person name="Hellsten U."/>
            <person name="Loque D."/>
            <person name="Otillar R."/>
            <person name="Salamov A."/>
            <person name="Schmutz J."/>
            <person name="Shapiro H."/>
            <person name="Lindquist E."/>
            <person name="Lucas S."/>
            <person name="Rokhsar D."/>
            <person name="Grigoriev I.V."/>
        </authorList>
    </citation>
    <scope>NUCLEOTIDE SEQUENCE [LARGE SCALE GENOMIC DNA]</scope>
</reference>
<feature type="chain" id="PRO_5003122700" evidence="1">
    <location>
        <begin position="34"/>
        <end position="170"/>
    </location>
</feature>
<evidence type="ECO:0000313" key="2">
    <source>
        <dbReference type="EMBL" id="EFJ16421.1"/>
    </source>
</evidence>
<dbReference type="Proteomes" id="UP000001514">
    <property type="component" value="Unassembled WGS sequence"/>
</dbReference>
<keyword evidence="1" id="KW-0732">Signal</keyword>
<protein>
    <submittedName>
        <fullName evidence="2">Uncharacterized protein</fullName>
    </submittedName>
</protein>
<dbReference type="HOGENOM" id="CLU_1573327_0_0_1"/>